<dbReference type="Gene3D" id="2.10.50.10">
    <property type="entry name" value="Tumor Necrosis Factor Receptor, subunit A, domain 2"/>
    <property type="match status" value="3"/>
</dbReference>
<sequence length="375" mass="41040">MKVFILLSVLSLIAGEYDYGYRVDNQLLKSFNDVGERSCCEECIAYTNCQSVNYNKNNYSCELNYQHISGPGKAIHAEYVYMDRSHCFSLASCSERFCNLSCNANEKCALTSTNQPACIITECNPTSTIPDITPKHVRREVGLSWWLWCTVPPTTSIQLFTCDTDGQWVNHYSSCVCWYGTYLDGNYCTKCPAGKHLPYYNKVGYSSCIDCPSGHYTPGPGYGWCYKCTLGSYQSSPGRSYCDLCPSGSYSIDEAATSCIACPAGQHSPISGSTSCIDCPEGHYTSAPGHGNCIPCPAGYWQNHIGQTTCNPCQVGKYNDAVGKKNCKHCKEGTFSDSEGAASCKKCPLFTYQDQTGQSFCKSCVIALSEGSTSC</sequence>
<feature type="domain" description="Tyrosine-protein kinase ephrin type A/B receptor-like" evidence="2">
    <location>
        <begin position="248"/>
        <end position="289"/>
    </location>
</feature>
<evidence type="ECO:0000313" key="3">
    <source>
        <dbReference type="EnsemblMetazoa" id="G25865.1:cds"/>
    </source>
</evidence>
<dbReference type="SMART" id="SM01411">
    <property type="entry name" value="Ephrin_rec_like"/>
    <property type="match status" value="4"/>
</dbReference>
<reference evidence="3" key="1">
    <citation type="submission" date="2022-08" db="UniProtKB">
        <authorList>
            <consortium name="EnsemblMetazoa"/>
        </authorList>
    </citation>
    <scope>IDENTIFICATION</scope>
    <source>
        <strain evidence="3">05x7-T-G4-1.051#20</strain>
    </source>
</reference>
<keyword evidence="4" id="KW-1185">Reference proteome</keyword>
<dbReference type="InterPro" id="IPR011641">
    <property type="entry name" value="Tyr-kin_ephrin_A/B_rcpt-like"/>
</dbReference>
<name>A0A8W8KYQ0_MAGGI</name>
<dbReference type="EnsemblMetazoa" id="G25865.1">
    <property type="protein sequence ID" value="G25865.1:cds"/>
    <property type="gene ID" value="G25865"/>
</dbReference>
<dbReference type="AlphaFoldDB" id="A0A8W8KYQ0"/>
<feature type="chain" id="PRO_5036455033" description="Tyrosine-protein kinase ephrin type A/B receptor-like domain-containing protein" evidence="1">
    <location>
        <begin position="16"/>
        <end position="375"/>
    </location>
</feature>
<dbReference type="Pfam" id="PF07699">
    <property type="entry name" value="Ephrin_rec_like"/>
    <property type="match status" value="2"/>
</dbReference>
<dbReference type="SUPFAM" id="SSF57184">
    <property type="entry name" value="Growth factor receptor domain"/>
    <property type="match status" value="1"/>
</dbReference>
<accession>A0A8W8KYQ0</accession>
<dbReference type="Proteomes" id="UP000005408">
    <property type="component" value="Unassembled WGS sequence"/>
</dbReference>
<feature type="signal peptide" evidence="1">
    <location>
        <begin position="1"/>
        <end position="15"/>
    </location>
</feature>
<dbReference type="InterPro" id="IPR009030">
    <property type="entry name" value="Growth_fac_rcpt_cys_sf"/>
</dbReference>
<proteinExistence type="predicted"/>
<feature type="domain" description="Tyrosine-protein kinase ephrin type A/B receptor-like" evidence="2">
    <location>
        <begin position="333"/>
        <end position="365"/>
    </location>
</feature>
<dbReference type="PANTHER" id="PTHR46967:SF1">
    <property type="entry name" value="KERATIN-ASSOCIATED PROTEIN 16-1-LIKE"/>
    <property type="match status" value="1"/>
</dbReference>
<evidence type="ECO:0000256" key="1">
    <source>
        <dbReference type="SAM" id="SignalP"/>
    </source>
</evidence>
<evidence type="ECO:0000313" key="4">
    <source>
        <dbReference type="Proteomes" id="UP000005408"/>
    </source>
</evidence>
<evidence type="ECO:0000259" key="2">
    <source>
        <dbReference type="Pfam" id="PF07699"/>
    </source>
</evidence>
<keyword evidence="1" id="KW-0732">Signal</keyword>
<protein>
    <recommendedName>
        <fullName evidence="2">Tyrosine-protein kinase ephrin type A/B receptor-like domain-containing protein</fullName>
    </recommendedName>
</protein>
<organism evidence="3 4">
    <name type="scientific">Magallana gigas</name>
    <name type="common">Pacific oyster</name>
    <name type="synonym">Crassostrea gigas</name>
    <dbReference type="NCBI Taxonomy" id="29159"/>
    <lineage>
        <taxon>Eukaryota</taxon>
        <taxon>Metazoa</taxon>
        <taxon>Spiralia</taxon>
        <taxon>Lophotrochozoa</taxon>
        <taxon>Mollusca</taxon>
        <taxon>Bivalvia</taxon>
        <taxon>Autobranchia</taxon>
        <taxon>Pteriomorphia</taxon>
        <taxon>Ostreida</taxon>
        <taxon>Ostreoidea</taxon>
        <taxon>Ostreidae</taxon>
        <taxon>Magallana</taxon>
    </lineage>
</organism>
<dbReference type="PANTHER" id="PTHR46967">
    <property type="entry name" value="INSULIN-LIKE GROWTH FACTOR BINDING PROTEIN,N-TERMINAL"/>
    <property type="match status" value="1"/>
</dbReference>